<dbReference type="PROSITE" id="PS50109">
    <property type="entry name" value="HIS_KIN"/>
    <property type="match status" value="1"/>
</dbReference>
<dbReference type="Proteomes" id="UP000436016">
    <property type="component" value="Unassembled WGS sequence"/>
</dbReference>
<dbReference type="Pfam" id="PF02518">
    <property type="entry name" value="HATPase_c"/>
    <property type="match status" value="1"/>
</dbReference>
<feature type="transmembrane region" description="Helical" evidence="9">
    <location>
        <begin position="24"/>
        <end position="47"/>
    </location>
</feature>
<evidence type="ECO:0000256" key="1">
    <source>
        <dbReference type="ARBA" id="ARBA00000085"/>
    </source>
</evidence>
<dbReference type="InterPro" id="IPR036890">
    <property type="entry name" value="HATPase_C_sf"/>
</dbReference>
<evidence type="ECO:0000256" key="9">
    <source>
        <dbReference type="SAM" id="Phobius"/>
    </source>
</evidence>
<proteinExistence type="predicted"/>
<dbReference type="PANTHER" id="PTHR44936:SF10">
    <property type="entry name" value="SENSOR PROTEIN RSTB"/>
    <property type="match status" value="1"/>
</dbReference>
<feature type="transmembrane region" description="Helical" evidence="9">
    <location>
        <begin position="53"/>
        <end position="72"/>
    </location>
</feature>
<name>A0A6B0TJS5_9RHOB</name>
<dbReference type="RefSeq" id="WP_160852399.1">
    <property type="nucleotide sequence ID" value="NZ_WUWG01000001.1"/>
</dbReference>
<evidence type="ECO:0000256" key="7">
    <source>
        <dbReference type="ARBA" id="ARBA00022777"/>
    </source>
</evidence>
<sequence>MAEPTIIPSFNAARGEWVRLRTLILLRWLAVAGQLAAVYVASQIVGIRLDLDLCLIAVLASVTFNIIATLLLPRTKRLRERDAMLSMMFDLVQLAALLYLTGGLSNPFAMLVLAPVAISATALSARPTVAVSLLAILLISALAVYNRPLVDASGAVLELPGLFINGIWVALVISVIFVASYARKITTEIFSMSQALTATQMALGREQRLTALGGVVAAAAHELGTPLATIKLVSAELAEELADRPDLREDAELIRSQADRCRDILRDMGRSGKDDSHLHHAPVLAVIEEAAEPHIDRGKEIVTRVAGTVPGPEDGRDQPEIARRPELIHGLRNLVQNAVDFSASTVWIDVDWTDTQLRITVGDDGPGYPLDQIDQIGEPFLRRVRRGRVSERRPGYEGMGMGLFIAKTLLERTGAQLTFANGAESPRMAAEMQTGPVDLARPPGAVVEVLWPLDQIVAGRERTRAALGDNPPNESSSFVNT</sequence>
<comment type="catalytic activity">
    <reaction evidence="1">
        <text>ATP + protein L-histidine = ADP + protein N-phospho-L-histidine.</text>
        <dbReference type="EC" id="2.7.13.3"/>
    </reaction>
</comment>
<dbReference type="SUPFAM" id="SSF55874">
    <property type="entry name" value="ATPase domain of HSP90 chaperone/DNA topoisomerase II/histidine kinase"/>
    <property type="match status" value="1"/>
</dbReference>
<keyword evidence="12" id="KW-1185">Reference proteome</keyword>
<keyword evidence="7 11" id="KW-0418">Kinase</keyword>
<dbReference type="InterPro" id="IPR050980">
    <property type="entry name" value="2C_sensor_his_kinase"/>
</dbReference>
<evidence type="ECO:0000256" key="8">
    <source>
        <dbReference type="ARBA" id="ARBA00022840"/>
    </source>
</evidence>
<dbReference type="Pfam" id="PF25323">
    <property type="entry name" value="6TM_PilS"/>
    <property type="match status" value="1"/>
</dbReference>
<organism evidence="11 12">
    <name type="scientific">Oceanomicrobium pacificus</name>
    <dbReference type="NCBI Taxonomy" id="2692916"/>
    <lineage>
        <taxon>Bacteria</taxon>
        <taxon>Pseudomonadati</taxon>
        <taxon>Pseudomonadota</taxon>
        <taxon>Alphaproteobacteria</taxon>
        <taxon>Rhodobacterales</taxon>
        <taxon>Paracoccaceae</taxon>
        <taxon>Oceanomicrobium</taxon>
    </lineage>
</organism>
<comment type="subcellular location">
    <subcellularLocation>
        <location evidence="2">Cell membrane</location>
        <topology evidence="2">Multi-pass membrane protein</topology>
    </subcellularLocation>
</comment>
<evidence type="ECO:0000256" key="2">
    <source>
        <dbReference type="ARBA" id="ARBA00004651"/>
    </source>
</evidence>
<dbReference type="InterPro" id="IPR005467">
    <property type="entry name" value="His_kinase_dom"/>
</dbReference>
<keyword evidence="9" id="KW-0812">Transmembrane</keyword>
<dbReference type="NCBIfam" id="NF033792">
    <property type="entry name" value="ActS_PrrB_HisK"/>
    <property type="match status" value="1"/>
</dbReference>
<keyword evidence="9" id="KW-1133">Transmembrane helix</keyword>
<protein>
    <recommendedName>
        <fullName evidence="3">histidine kinase</fullName>
        <ecNumber evidence="3">2.7.13.3</ecNumber>
    </recommendedName>
</protein>
<evidence type="ECO:0000256" key="6">
    <source>
        <dbReference type="ARBA" id="ARBA00022741"/>
    </source>
</evidence>
<feature type="transmembrane region" description="Helical" evidence="9">
    <location>
        <begin position="162"/>
        <end position="182"/>
    </location>
</feature>
<dbReference type="SUPFAM" id="SSF47384">
    <property type="entry name" value="Homodimeric domain of signal transducing histidine kinase"/>
    <property type="match status" value="1"/>
</dbReference>
<keyword evidence="9" id="KW-0472">Membrane</keyword>
<dbReference type="Pfam" id="PF00512">
    <property type="entry name" value="HisKA"/>
    <property type="match status" value="1"/>
</dbReference>
<accession>A0A6B0TJS5</accession>
<dbReference type="InterPro" id="IPR003661">
    <property type="entry name" value="HisK_dim/P_dom"/>
</dbReference>
<keyword evidence="4" id="KW-1003">Cell membrane</keyword>
<evidence type="ECO:0000313" key="11">
    <source>
        <dbReference type="EMBL" id="MXU64740.1"/>
    </source>
</evidence>
<dbReference type="InterPro" id="IPR047770">
    <property type="entry name" value="RegB"/>
</dbReference>
<dbReference type="GO" id="GO:0005524">
    <property type="term" value="F:ATP binding"/>
    <property type="evidence" value="ECO:0007669"/>
    <property type="project" value="UniProtKB-KW"/>
</dbReference>
<feature type="domain" description="Histidine kinase" evidence="10">
    <location>
        <begin position="218"/>
        <end position="455"/>
    </location>
</feature>
<evidence type="ECO:0000256" key="4">
    <source>
        <dbReference type="ARBA" id="ARBA00022475"/>
    </source>
</evidence>
<dbReference type="CDD" id="cd00082">
    <property type="entry name" value="HisKA"/>
    <property type="match status" value="1"/>
</dbReference>
<comment type="caution">
    <text evidence="11">The sequence shown here is derived from an EMBL/GenBank/DDBJ whole genome shotgun (WGS) entry which is preliminary data.</text>
</comment>
<reference evidence="11 12" key="1">
    <citation type="submission" date="2019-12" db="EMBL/GenBank/DDBJ databases">
        <title>Strain KN286 was isolated from seawater, which was collected from Caroline Seamount in the tropical western Pacific.</title>
        <authorList>
            <person name="Wang Q."/>
        </authorList>
    </citation>
    <scope>NUCLEOTIDE SEQUENCE [LARGE SCALE GENOMIC DNA]</scope>
    <source>
        <strain evidence="11 12">KN286</strain>
    </source>
</reference>
<dbReference type="InterPro" id="IPR003594">
    <property type="entry name" value="HATPase_dom"/>
</dbReference>
<dbReference type="GO" id="GO:0000155">
    <property type="term" value="F:phosphorelay sensor kinase activity"/>
    <property type="evidence" value="ECO:0007669"/>
    <property type="project" value="InterPro"/>
</dbReference>
<dbReference type="NCBIfam" id="NF045988">
    <property type="entry name" value="HisKinRegBRhodob"/>
    <property type="match status" value="1"/>
</dbReference>
<dbReference type="SMART" id="SM00388">
    <property type="entry name" value="HisKA"/>
    <property type="match status" value="1"/>
</dbReference>
<dbReference type="Gene3D" id="3.30.565.10">
    <property type="entry name" value="Histidine kinase-like ATPase, C-terminal domain"/>
    <property type="match status" value="1"/>
</dbReference>
<dbReference type="InterPro" id="IPR036097">
    <property type="entry name" value="HisK_dim/P_sf"/>
</dbReference>
<feature type="transmembrane region" description="Helical" evidence="9">
    <location>
        <begin position="132"/>
        <end position="150"/>
    </location>
</feature>
<dbReference type="Gene3D" id="1.10.287.130">
    <property type="match status" value="1"/>
</dbReference>
<keyword evidence="6" id="KW-0547">Nucleotide-binding</keyword>
<evidence type="ECO:0000256" key="5">
    <source>
        <dbReference type="ARBA" id="ARBA00022679"/>
    </source>
</evidence>
<dbReference type="AlphaFoldDB" id="A0A6B0TJS5"/>
<dbReference type="PANTHER" id="PTHR44936">
    <property type="entry name" value="SENSOR PROTEIN CREC"/>
    <property type="match status" value="1"/>
</dbReference>
<evidence type="ECO:0000313" key="12">
    <source>
        <dbReference type="Proteomes" id="UP000436016"/>
    </source>
</evidence>
<gene>
    <name evidence="11" type="ORF">GSH16_04730</name>
</gene>
<evidence type="ECO:0000256" key="3">
    <source>
        <dbReference type="ARBA" id="ARBA00012438"/>
    </source>
</evidence>
<dbReference type="EMBL" id="WUWG01000001">
    <property type="protein sequence ID" value="MXU64740.1"/>
    <property type="molecule type" value="Genomic_DNA"/>
</dbReference>
<dbReference type="GO" id="GO:0005886">
    <property type="term" value="C:plasma membrane"/>
    <property type="evidence" value="ECO:0007669"/>
    <property type="project" value="UniProtKB-SubCell"/>
</dbReference>
<evidence type="ECO:0000259" key="10">
    <source>
        <dbReference type="PROSITE" id="PS50109"/>
    </source>
</evidence>
<keyword evidence="5" id="KW-0808">Transferase</keyword>
<keyword evidence="8" id="KW-0067">ATP-binding</keyword>
<dbReference type="SMART" id="SM00387">
    <property type="entry name" value="HATPase_c"/>
    <property type="match status" value="1"/>
</dbReference>
<dbReference type="EC" id="2.7.13.3" evidence="3"/>